<proteinExistence type="predicted"/>
<dbReference type="EMBL" id="BQNB010016756">
    <property type="protein sequence ID" value="GJT55439.1"/>
    <property type="molecule type" value="Genomic_DNA"/>
</dbReference>
<keyword evidence="3" id="KW-1185">Reference proteome</keyword>
<evidence type="ECO:0000313" key="1">
    <source>
        <dbReference type="EMBL" id="GJS88180.1"/>
    </source>
</evidence>
<evidence type="ECO:0000313" key="3">
    <source>
        <dbReference type="Proteomes" id="UP001151760"/>
    </source>
</evidence>
<protein>
    <submittedName>
        <fullName evidence="1">Uncharacterized protein</fullName>
    </submittedName>
</protein>
<evidence type="ECO:0000313" key="2">
    <source>
        <dbReference type="EMBL" id="GJT55439.1"/>
    </source>
</evidence>
<dbReference type="Proteomes" id="UP001151760">
    <property type="component" value="Unassembled WGS sequence"/>
</dbReference>
<dbReference type="EMBL" id="BQNB010011255">
    <property type="protein sequence ID" value="GJS88180.1"/>
    <property type="molecule type" value="Genomic_DNA"/>
</dbReference>
<reference evidence="1" key="1">
    <citation type="journal article" date="2022" name="Int. J. Mol. Sci.">
        <title>Draft Genome of Tanacetum Coccineum: Genomic Comparison of Closely Related Tanacetum-Family Plants.</title>
        <authorList>
            <person name="Yamashiro T."/>
            <person name="Shiraishi A."/>
            <person name="Nakayama K."/>
            <person name="Satake H."/>
        </authorList>
    </citation>
    <scope>NUCLEOTIDE SEQUENCE</scope>
</reference>
<reference evidence="1" key="2">
    <citation type="submission" date="2022-01" db="EMBL/GenBank/DDBJ databases">
        <authorList>
            <person name="Yamashiro T."/>
            <person name="Shiraishi A."/>
            <person name="Satake H."/>
            <person name="Nakayama K."/>
        </authorList>
    </citation>
    <scope>NUCLEOTIDE SEQUENCE</scope>
</reference>
<name>A0ABQ4ZGL6_9ASTR</name>
<comment type="caution">
    <text evidence="1">The sequence shown here is derived from an EMBL/GenBank/DDBJ whole genome shotgun (WGS) entry which is preliminary data.</text>
</comment>
<gene>
    <name evidence="1" type="ORF">Tco_0770816</name>
    <name evidence="2" type="ORF">Tco_0990493</name>
</gene>
<sequence>MMESVTDALVEKVNARVAKLKLGQSDDHQCDITPVVSGLQDLVDSFSLVTDEISRITFSASDWEKILNF</sequence>
<organism evidence="1 3">
    <name type="scientific">Tanacetum coccineum</name>
    <dbReference type="NCBI Taxonomy" id="301880"/>
    <lineage>
        <taxon>Eukaryota</taxon>
        <taxon>Viridiplantae</taxon>
        <taxon>Streptophyta</taxon>
        <taxon>Embryophyta</taxon>
        <taxon>Tracheophyta</taxon>
        <taxon>Spermatophyta</taxon>
        <taxon>Magnoliopsida</taxon>
        <taxon>eudicotyledons</taxon>
        <taxon>Gunneridae</taxon>
        <taxon>Pentapetalae</taxon>
        <taxon>asterids</taxon>
        <taxon>campanulids</taxon>
        <taxon>Asterales</taxon>
        <taxon>Asteraceae</taxon>
        <taxon>Asteroideae</taxon>
        <taxon>Anthemideae</taxon>
        <taxon>Anthemidinae</taxon>
        <taxon>Tanacetum</taxon>
    </lineage>
</organism>
<accession>A0ABQ4ZGL6</accession>